<dbReference type="EMBL" id="QURN01000014">
    <property type="protein sequence ID" value="RFC65762.1"/>
    <property type="molecule type" value="Genomic_DNA"/>
</dbReference>
<feature type="region of interest" description="Disordered" evidence="1">
    <location>
        <begin position="61"/>
        <end position="83"/>
    </location>
</feature>
<keyword evidence="2" id="KW-1133">Transmembrane helix</keyword>
<feature type="transmembrane region" description="Helical" evidence="2">
    <location>
        <begin position="31"/>
        <end position="54"/>
    </location>
</feature>
<name>A0A371X979_9HYPH</name>
<proteinExistence type="predicted"/>
<evidence type="ECO:0000313" key="3">
    <source>
        <dbReference type="EMBL" id="RFC65762.1"/>
    </source>
</evidence>
<sequence length="83" mass="8896">MPIGRFIAGLIFTLIVVGLWSWQDGASTGTVVLRLIAAAFIVQFGYFVGIYILAKREASLDEAGDPKDATPTAPATRRPSLDT</sequence>
<organism evidence="3 4">
    <name type="scientific">Mesorhizobium denitrificans</name>
    <dbReference type="NCBI Taxonomy" id="2294114"/>
    <lineage>
        <taxon>Bacteria</taxon>
        <taxon>Pseudomonadati</taxon>
        <taxon>Pseudomonadota</taxon>
        <taxon>Alphaproteobacteria</taxon>
        <taxon>Hyphomicrobiales</taxon>
        <taxon>Phyllobacteriaceae</taxon>
        <taxon>Mesorhizobium</taxon>
    </lineage>
</organism>
<keyword evidence="4" id="KW-1185">Reference proteome</keyword>
<dbReference type="AlphaFoldDB" id="A0A371X979"/>
<evidence type="ECO:0000256" key="1">
    <source>
        <dbReference type="SAM" id="MobiDB-lite"/>
    </source>
</evidence>
<evidence type="ECO:0000256" key="2">
    <source>
        <dbReference type="SAM" id="Phobius"/>
    </source>
</evidence>
<keyword evidence="2" id="KW-0472">Membrane</keyword>
<accession>A0A371X979</accession>
<reference evidence="4" key="1">
    <citation type="submission" date="2018-08" db="EMBL/GenBank/DDBJ databases">
        <authorList>
            <person name="Im W.T."/>
        </authorList>
    </citation>
    <scope>NUCLEOTIDE SEQUENCE [LARGE SCALE GENOMIC DNA]</scope>
    <source>
        <strain evidence="4">LA-28</strain>
    </source>
</reference>
<comment type="caution">
    <text evidence="3">The sequence shown here is derived from an EMBL/GenBank/DDBJ whole genome shotgun (WGS) entry which is preliminary data.</text>
</comment>
<keyword evidence="2" id="KW-0812">Transmembrane</keyword>
<protein>
    <recommendedName>
        <fullName evidence="5">Exopolysaccharide production repressor exox</fullName>
    </recommendedName>
</protein>
<evidence type="ECO:0000313" key="4">
    <source>
        <dbReference type="Proteomes" id="UP000262379"/>
    </source>
</evidence>
<dbReference type="RefSeq" id="WP_116625133.1">
    <property type="nucleotide sequence ID" value="NZ_QURN01000014.1"/>
</dbReference>
<evidence type="ECO:0008006" key="5">
    <source>
        <dbReference type="Google" id="ProtNLM"/>
    </source>
</evidence>
<dbReference type="Proteomes" id="UP000262379">
    <property type="component" value="Unassembled WGS sequence"/>
</dbReference>
<gene>
    <name evidence="3" type="ORF">DY251_17170</name>
</gene>